<evidence type="ECO:0000256" key="1">
    <source>
        <dbReference type="SAM" id="Phobius"/>
    </source>
</evidence>
<keyword evidence="1" id="KW-0472">Membrane</keyword>
<keyword evidence="1" id="KW-0812">Transmembrane</keyword>
<dbReference type="RefSeq" id="WP_310281107.1">
    <property type="nucleotide sequence ID" value="NZ_JAVDWQ010000006.1"/>
</dbReference>
<sequence length="114" mass="13347">MKPNCSVCGQRTELEPGFYHGTGYVSYALTVGYSIIIFILWFVITDIGIKDKRIFWWLVIDVVTLIALQPWLMRISRVLWLSWFFHDDDHLHASQNETIKRDVEKLETINASSK</sequence>
<keyword evidence="1" id="KW-1133">Transmembrane helix</keyword>
<comment type="caution">
    <text evidence="2">The sequence shown here is derived from an EMBL/GenBank/DDBJ whole genome shotgun (WGS) entry which is preliminary data.</text>
</comment>
<feature type="transmembrane region" description="Helical" evidence="1">
    <location>
        <begin position="24"/>
        <end position="43"/>
    </location>
</feature>
<protein>
    <submittedName>
        <fullName evidence="2">Type VI protein secretion system component VasK</fullName>
    </submittedName>
</protein>
<evidence type="ECO:0000313" key="2">
    <source>
        <dbReference type="EMBL" id="MDR7210244.1"/>
    </source>
</evidence>
<feature type="transmembrane region" description="Helical" evidence="1">
    <location>
        <begin position="55"/>
        <end position="73"/>
    </location>
</feature>
<name>A0ABU1Y7N3_9FLAO</name>
<evidence type="ECO:0000313" key="3">
    <source>
        <dbReference type="Proteomes" id="UP001269081"/>
    </source>
</evidence>
<gene>
    <name evidence="2" type="ORF">J2W48_002184</name>
</gene>
<organism evidence="2 3">
    <name type="scientific">Flavobacterium piscis</name>
    <dbReference type="NCBI Taxonomy" id="1114874"/>
    <lineage>
        <taxon>Bacteria</taxon>
        <taxon>Pseudomonadati</taxon>
        <taxon>Bacteroidota</taxon>
        <taxon>Flavobacteriia</taxon>
        <taxon>Flavobacteriales</taxon>
        <taxon>Flavobacteriaceae</taxon>
        <taxon>Flavobacterium</taxon>
    </lineage>
</organism>
<dbReference type="Proteomes" id="UP001269081">
    <property type="component" value="Unassembled WGS sequence"/>
</dbReference>
<reference evidence="2 3" key="1">
    <citation type="submission" date="2023-07" db="EMBL/GenBank/DDBJ databases">
        <title>Sorghum-associated microbial communities from plants grown in Nebraska, USA.</title>
        <authorList>
            <person name="Schachtman D."/>
        </authorList>
    </citation>
    <scope>NUCLEOTIDE SEQUENCE [LARGE SCALE GENOMIC DNA]</scope>
    <source>
        <strain evidence="2 3">4129</strain>
    </source>
</reference>
<proteinExistence type="predicted"/>
<dbReference type="EMBL" id="JAVDWQ010000006">
    <property type="protein sequence ID" value="MDR7210244.1"/>
    <property type="molecule type" value="Genomic_DNA"/>
</dbReference>
<accession>A0ABU1Y7N3</accession>
<keyword evidence="3" id="KW-1185">Reference proteome</keyword>